<keyword evidence="4" id="KW-1185">Reference proteome</keyword>
<dbReference type="KEGG" id="fsu:Fisuc_1563"/>
<dbReference type="RefSeq" id="WP_014546246.1">
    <property type="nucleotide sequence ID" value="NC_013410.1"/>
</dbReference>
<protein>
    <submittedName>
        <fullName evidence="2">Uncharacterized protein</fullName>
    </submittedName>
</protein>
<dbReference type="KEGG" id="fsc:FSU_2047"/>
<reference evidence="3" key="2">
    <citation type="submission" date="2010-08" db="EMBL/GenBank/DDBJ databases">
        <title>Complete sequence of Fibrobacter succinogenes subsp. succinogenes S85.</title>
        <authorList>
            <person name="Durkin A.S."/>
            <person name="Nelson K.E."/>
            <person name="Morrison M."/>
            <person name="Forsberg C.W."/>
            <person name="Wilson D.B."/>
            <person name="Russell J.B."/>
            <person name="Cann I.K.O."/>
            <person name="Mackie R.I."/>
            <person name="White B.A."/>
        </authorList>
    </citation>
    <scope>NUCLEOTIDE SEQUENCE [LARGE SCALE GENOMIC DNA]</scope>
    <source>
        <strain evidence="3">ATCC 19169 / S85</strain>
    </source>
</reference>
<dbReference type="EMBL" id="CP002158">
    <property type="protein sequence ID" value="ADL24791.1"/>
    <property type="molecule type" value="Genomic_DNA"/>
</dbReference>
<dbReference type="Proteomes" id="UP000000517">
    <property type="component" value="Chromosome"/>
</dbReference>
<dbReference type="OrthoDB" id="9811802at2"/>
<dbReference type="AlphaFoldDB" id="C9RRH2"/>
<dbReference type="eggNOG" id="ENOG5032UF4">
    <property type="taxonomic scope" value="Bacteria"/>
</dbReference>
<gene>
    <name evidence="1" type="ordered locus">Fisuc_1563</name>
    <name evidence="2" type="ordered locus">FSU_2047</name>
</gene>
<proteinExistence type="predicted"/>
<dbReference type="Proteomes" id="UP000001497">
    <property type="component" value="Chromosome"/>
</dbReference>
<dbReference type="NCBIfam" id="NF040559">
    <property type="entry name" value="CAS_Csx20"/>
    <property type="match status" value="1"/>
</dbReference>
<dbReference type="HOGENOM" id="CLU_159273_0_0_0"/>
<name>C9RRH2_FIBSS</name>
<evidence type="ECO:0000313" key="1">
    <source>
        <dbReference type="EMBL" id="ACX75158.1"/>
    </source>
</evidence>
<reference evidence="2" key="3">
    <citation type="submission" date="2010-08" db="EMBL/GenBank/DDBJ databases">
        <authorList>
            <person name="Durkin A.S."/>
            <person name="Nelson K.E."/>
            <person name="Morrison M."/>
            <person name="Forsberg C.W."/>
            <person name="Wilson D.B."/>
            <person name="Russell J.B."/>
            <person name="Cann I.K.O."/>
            <person name="Mackie R.I."/>
            <person name="White B.A."/>
        </authorList>
    </citation>
    <scope>NUCLEOTIDE SEQUENCE</scope>
    <source>
        <strain evidence="2">S85</strain>
    </source>
</reference>
<evidence type="ECO:0000313" key="3">
    <source>
        <dbReference type="Proteomes" id="UP000000517"/>
    </source>
</evidence>
<organism evidence="2 3">
    <name type="scientific">Fibrobacter succinogenes (strain ATCC 19169 / S85)</name>
    <dbReference type="NCBI Taxonomy" id="59374"/>
    <lineage>
        <taxon>Bacteria</taxon>
        <taxon>Pseudomonadati</taxon>
        <taxon>Fibrobacterota</taxon>
        <taxon>Fibrobacteria</taxon>
        <taxon>Fibrobacterales</taxon>
        <taxon>Fibrobacteraceae</taxon>
        <taxon>Fibrobacter</taxon>
    </lineage>
</organism>
<evidence type="ECO:0000313" key="4">
    <source>
        <dbReference type="Proteomes" id="UP000001497"/>
    </source>
</evidence>
<dbReference type="EMBL" id="CP001792">
    <property type="protein sequence ID" value="ACX75158.1"/>
    <property type="molecule type" value="Genomic_DNA"/>
</dbReference>
<accession>C9RRH2</accession>
<evidence type="ECO:0000313" key="2">
    <source>
        <dbReference type="EMBL" id="ADL24791.1"/>
    </source>
</evidence>
<reference evidence="1 4" key="1">
    <citation type="submission" date="2009-10" db="EMBL/GenBank/DDBJ databases">
        <title>Complete sequence of Fibrobacter succinogenes subsp. succinogenes S85.</title>
        <authorList>
            <consortium name="US DOE Joint Genome Institute"/>
            <person name="Lucas S."/>
            <person name="Copeland A."/>
            <person name="Lapidus A."/>
            <person name="Glavina del Rio T."/>
            <person name="Tice H."/>
            <person name="Bruce D."/>
            <person name="Goodwin L."/>
            <person name="Pitluck S."/>
            <person name="Chertkov O."/>
            <person name="Detter J.C."/>
            <person name="Han C."/>
            <person name="Tapia R."/>
            <person name="Larimer F."/>
            <person name="Land M."/>
            <person name="Hauser L."/>
            <person name="Kyrpides N."/>
            <person name="Mikhailova N."/>
            <person name="Weimer P.J."/>
            <person name="Stevenson D.M."/>
            <person name="Boyum J."/>
            <person name="Brumm P.I."/>
            <person name="Mead D."/>
        </authorList>
    </citation>
    <scope>NUCLEOTIDE SEQUENCE [LARGE SCALE GENOMIC DNA]</scope>
    <source>
        <strain evidence="4">ATCC 19169 / S85</strain>
        <strain evidence="1">S85</strain>
    </source>
</reference>
<dbReference type="STRING" id="59374.FSU_2047"/>
<sequence>MPRLFNVTNHSVTDDQRADAIASLGVGDVVDMPPDIARCWGTVPPELDSVCGYVQPVIDWLSSQATKGDVVWVQGEWGAVITVVAWCEARDLRAVYATTKREATEIHGENGVQMTHVFRHVRFRDFPKLGAR</sequence>
<dbReference type="InterPro" id="IPR049811">
    <property type="entry name" value="MJ1673-like_dom"/>
</dbReference>